<dbReference type="EMBL" id="CAJVCH010534501">
    <property type="protein sequence ID" value="CAG7824936.1"/>
    <property type="molecule type" value="Genomic_DNA"/>
</dbReference>
<sequence>MFPMIPSMATMVIPNPLIINSKSLCDSDELDGNKLATVQLAMSVTLKVMLFEVVTLVQIEVPFPTADPLKSPESVLPPPITKLSPAIVVAETFDSNNLSIESDMVAVMDLQITSFSGIIFPNCITQMETGSSL</sequence>
<name>A0A8J2PRN0_9HEXA</name>
<organism evidence="1 2">
    <name type="scientific">Allacma fusca</name>
    <dbReference type="NCBI Taxonomy" id="39272"/>
    <lineage>
        <taxon>Eukaryota</taxon>
        <taxon>Metazoa</taxon>
        <taxon>Ecdysozoa</taxon>
        <taxon>Arthropoda</taxon>
        <taxon>Hexapoda</taxon>
        <taxon>Collembola</taxon>
        <taxon>Symphypleona</taxon>
        <taxon>Sminthuridae</taxon>
        <taxon>Allacma</taxon>
    </lineage>
</organism>
<proteinExistence type="predicted"/>
<keyword evidence="2" id="KW-1185">Reference proteome</keyword>
<comment type="caution">
    <text evidence="1">The sequence shown here is derived from an EMBL/GenBank/DDBJ whole genome shotgun (WGS) entry which is preliminary data.</text>
</comment>
<evidence type="ECO:0000313" key="1">
    <source>
        <dbReference type="EMBL" id="CAG7824936.1"/>
    </source>
</evidence>
<dbReference type="Proteomes" id="UP000708208">
    <property type="component" value="Unassembled WGS sequence"/>
</dbReference>
<accession>A0A8J2PRN0</accession>
<evidence type="ECO:0000313" key="2">
    <source>
        <dbReference type="Proteomes" id="UP000708208"/>
    </source>
</evidence>
<reference evidence="1" key="1">
    <citation type="submission" date="2021-06" db="EMBL/GenBank/DDBJ databases">
        <authorList>
            <person name="Hodson N. C."/>
            <person name="Mongue J. A."/>
            <person name="Jaron S. K."/>
        </authorList>
    </citation>
    <scope>NUCLEOTIDE SEQUENCE</scope>
</reference>
<protein>
    <submittedName>
        <fullName evidence="1">Uncharacterized protein</fullName>
    </submittedName>
</protein>
<gene>
    <name evidence="1" type="ORF">AFUS01_LOCUS35067</name>
</gene>
<dbReference type="AlphaFoldDB" id="A0A8J2PRN0"/>